<dbReference type="AlphaFoldDB" id="A0ABD2Q1U7"/>
<dbReference type="GO" id="GO:0008270">
    <property type="term" value="F:zinc ion binding"/>
    <property type="evidence" value="ECO:0007669"/>
    <property type="project" value="UniProtKB-KW"/>
</dbReference>
<sequence>MSAPPSAKRRNSVVFSSDSNEDRKLKSIRKRFVLNEELTQTKCKYCGKIYAFKTATSVMLRHFKSLHPDMWLIASERAMIYEQDLRDSDFPINRVKQKKELWTLFLEFMCIGAGVKAGCMNSGRRIAQLSDVAVATKSIVRRRITELGLAPDASTHKPDQSVIDYTFKVRISYSRSPPVCLAGDLVC</sequence>
<protein>
    <recommendedName>
        <fullName evidence="4">BED-type domain-containing protein</fullName>
    </recommendedName>
</protein>
<evidence type="ECO:0000256" key="2">
    <source>
        <dbReference type="ARBA" id="ARBA00022771"/>
    </source>
</evidence>
<keyword evidence="1" id="KW-0479">Metal-binding</keyword>
<proteinExistence type="predicted"/>
<dbReference type="Pfam" id="PF02892">
    <property type="entry name" value="zf-BED"/>
    <property type="match status" value="1"/>
</dbReference>
<keyword evidence="3" id="KW-0862">Zinc</keyword>
<evidence type="ECO:0000313" key="6">
    <source>
        <dbReference type="Proteomes" id="UP001626550"/>
    </source>
</evidence>
<evidence type="ECO:0000259" key="4">
    <source>
        <dbReference type="Pfam" id="PF02892"/>
    </source>
</evidence>
<organism evidence="5 6">
    <name type="scientific">Cichlidogyrus casuarinus</name>
    <dbReference type="NCBI Taxonomy" id="1844966"/>
    <lineage>
        <taxon>Eukaryota</taxon>
        <taxon>Metazoa</taxon>
        <taxon>Spiralia</taxon>
        <taxon>Lophotrochozoa</taxon>
        <taxon>Platyhelminthes</taxon>
        <taxon>Monogenea</taxon>
        <taxon>Monopisthocotylea</taxon>
        <taxon>Dactylogyridea</taxon>
        <taxon>Ancyrocephalidae</taxon>
        <taxon>Cichlidogyrus</taxon>
    </lineage>
</organism>
<dbReference type="InterPro" id="IPR003656">
    <property type="entry name" value="Znf_BED"/>
</dbReference>
<gene>
    <name evidence="5" type="ORF">Ciccas_007792</name>
</gene>
<evidence type="ECO:0000313" key="5">
    <source>
        <dbReference type="EMBL" id="KAL3313605.1"/>
    </source>
</evidence>
<dbReference type="InterPro" id="IPR036236">
    <property type="entry name" value="Znf_C2H2_sf"/>
</dbReference>
<name>A0ABD2Q1U7_9PLAT</name>
<evidence type="ECO:0000256" key="1">
    <source>
        <dbReference type="ARBA" id="ARBA00022723"/>
    </source>
</evidence>
<dbReference type="EMBL" id="JBJKFK010001253">
    <property type="protein sequence ID" value="KAL3313605.1"/>
    <property type="molecule type" value="Genomic_DNA"/>
</dbReference>
<dbReference type="SUPFAM" id="SSF57667">
    <property type="entry name" value="beta-beta-alpha zinc fingers"/>
    <property type="match status" value="1"/>
</dbReference>
<keyword evidence="6" id="KW-1185">Reference proteome</keyword>
<accession>A0ABD2Q1U7</accession>
<comment type="caution">
    <text evidence="5">The sequence shown here is derived from an EMBL/GenBank/DDBJ whole genome shotgun (WGS) entry which is preliminary data.</text>
</comment>
<evidence type="ECO:0000256" key="3">
    <source>
        <dbReference type="ARBA" id="ARBA00022833"/>
    </source>
</evidence>
<reference evidence="5 6" key="1">
    <citation type="submission" date="2024-11" db="EMBL/GenBank/DDBJ databases">
        <title>Adaptive evolution of stress response genes in parasites aligns with host niche diversity.</title>
        <authorList>
            <person name="Hahn C."/>
            <person name="Resl P."/>
        </authorList>
    </citation>
    <scope>NUCLEOTIDE SEQUENCE [LARGE SCALE GENOMIC DNA]</scope>
    <source>
        <strain evidence="5">EGGRZ-B1_66</strain>
        <tissue evidence="5">Body</tissue>
    </source>
</reference>
<keyword evidence="2" id="KW-0863">Zinc-finger</keyword>
<dbReference type="Proteomes" id="UP001626550">
    <property type="component" value="Unassembled WGS sequence"/>
</dbReference>
<feature type="domain" description="BED-type" evidence="4">
    <location>
        <begin position="38"/>
        <end position="68"/>
    </location>
</feature>